<gene>
    <name evidence="2" type="ORF">Dalu01_02302</name>
</gene>
<accession>A0ABP9XEV9</accession>
<name>A0ABP9XEV9_9DEIO</name>
<dbReference type="Proteomes" id="UP001404956">
    <property type="component" value="Unassembled WGS sequence"/>
</dbReference>
<dbReference type="EMBL" id="BAABRV010000005">
    <property type="protein sequence ID" value="GAA5533894.1"/>
    <property type="molecule type" value="Genomic_DNA"/>
</dbReference>
<evidence type="ECO:0008006" key="4">
    <source>
        <dbReference type="Google" id="ProtNLM"/>
    </source>
</evidence>
<organism evidence="2 3">
    <name type="scientific">Deinococcus aluminii</name>
    <dbReference type="NCBI Taxonomy" id="1656885"/>
    <lineage>
        <taxon>Bacteria</taxon>
        <taxon>Thermotogati</taxon>
        <taxon>Deinococcota</taxon>
        <taxon>Deinococci</taxon>
        <taxon>Deinococcales</taxon>
        <taxon>Deinococcaceae</taxon>
        <taxon>Deinococcus</taxon>
    </lineage>
</organism>
<keyword evidence="3" id="KW-1185">Reference proteome</keyword>
<dbReference type="RefSeq" id="WP_345454722.1">
    <property type="nucleotide sequence ID" value="NZ_BAABRV010000005.1"/>
</dbReference>
<evidence type="ECO:0000313" key="3">
    <source>
        <dbReference type="Proteomes" id="UP001404956"/>
    </source>
</evidence>
<comment type="caution">
    <text evidence="2">The sequence shown here is derived from an EMBL/GenBank/DDBJ whole genome shotgun (WGS) entry which is preliminary data.</text>
</comment>
<keyword evidence="1" id="KW-0175">Coiled coil</keyword>
<feature type="coiled-coil region" evidence="1">
    <location>
        <begin position="91"/>
        <end position="118"/>
    </location>
</feature>
<evidence type="ECO:0000313" key="2">
    <source>
        <dbReference type="EMBL" id="GAA5533894.1"/>
    </source>
</evidence>
<evidence type="ECO:0000256" key="1">
    <source>
        <dbReference type="SAM" id="Coils"/>
    </source>
</evidence>
<proteinExistence type="predicted"/>
<reference evidence="2 3" key="1">
    <citation type="submission" date="2024-02" db="EMBL/GenBank/DDBJ databases">
        <title>Deinococcus aluminii NBRC 112889.</title>
        <authorList>
            <person name="Ichikawa N."/>
            <person name="Katano-Makiyama Y."/>
            <person name="Hidaka K."/>
        </authorList>
    </citation>
    <scope>NUCLEOTIDE SEQUENCE [LARGE SCALE GENOMIC DNA]</scope>
    <source>
        <strain evidence="2 3">NBRC 112889</strain>
    </source>
</reference>
<protein>
    <recommendedName>
        <fullName evidence="4">MerR family transcriptional regulator</fullName>
    </recommendedName>
</protein>
<sequence length="126" mass="14270">MTQDLPPLTLDDVMAATGKNRRNMQEIVRQYLLITGDEVAYYKRRNFLEMRFTPEQRDIILAALKDAADKRISYADAFREHARGGQPHTSLADLDARLVTLEASLEALHRKVDAFQQSLDAALNPA</sequence>